<name>A0A1T5MLZ2_9BACT</name>
<dbReference type="STRING" id="688867.SAMN05660236_5729"/>
<organism evidence="1 2">
    <name type="scientific">Ohtaekwangia koreensis</name>
    <dbReference type="NCBI Taxonomy" id="688867"/>
    <lineage>
        <taxon>Bacteria</taxon>
        <taxon>Pseudomonadati</taxon>
        <taxon>Bacteroidota</taxon>
        <taxon>Cytophagia</taxon>
        <taxon>Cytophagales</taxon>
        <taxon>Fulvivirgaceae</taxon>
        <taxon>Ohtaekwangia</taxon>
    </lineage>
</organism>
<dbReference type="OrthoDB" id="9939566at2"/>
<proteinExistence type="predicted"/>
<keyword evidence="2" id="KW-1185">Reference proteome</keyword>
<gene>
    <name evidence="1" type="ORF">SAMN05660236_5729</name>
</gene>
<protein>
    <submittedName>
        <fullName evidence="1">Uncharacterized protein</fullName>
    </submittedName>
</protein>
<accession>A0A1T5MLZ2</accession>
<dbReference type="Proteomes" id="UP000190961">
    <property type="component" value="Unassembled WGS sequence"/>
</dbReference>
<evidence type="ECO:0000313" key="1">
    <source>
        <dbReference type="EMBL" id="SKC88918.1"/>
    </source>
</evidence>
<dbReference type="EMBL" id="FUZU01000005">
    <property type="protein sequence ID" value="SKC88918.1"/>
    <property type="molecule type" value="Genomic_DNA"/>
</dbReference>
<sequence length="57" mass="6697">MENKINLLASANPYLQQFNIAQVNLNKLIKEERLQKRIERSKRQLLKPEQYQAGTAN</sequence>
<evidence type="ECO:0000313" key="2">
    <source>
        <dbReference type="Proteomes" id="UP000190961"/>
    </source>
</evidence>
<dbReference type="AlphaFoldDB" id="A0A1T5MLZ2"/>
<reference evidence="1 2" key="1">
    <citation type="submission" date="2017-02" db="EMBL/GenBank/DDBJ databases">
        <authorList>
            <person name="Peterson S.W."/>
        </authorList>
    </citation>
    <scope>NUCLEOTIDE SEQUENCE [LARGE SCALE GENOMIC DNA]</scope>
    <source>
        <strain evidence="1 2">DSM 25262</strain>
    </source>
</reference>
<dbReference type="RefSeq" id="WP_159453830.1">
    <property type="nucleotide sequence ID" value="NZ_FUZU01000005.1"/>
</dbReference>